<organism evidence="2">
    <name type="scientific">uncultured Actinomycetospora sp</name>
    <dbReference type="NCBI Taxonomy" id="1135996"/>
    <lineage>
        <taxon>Bacteria</taxon>
        <taxon>Bacillati</taxon>
        <taxon>Actinomycetota</taxon>
        <taxon>Actinomycetes</taxon>
        <taxon>Pseudonocardiales</taxon>
        <taxon>Pseudonocardiaceae</taxon>
        <taxon>Actinomycetospora</taxon>
        <taxon>environmental samples</taxon>
    </lineage>
</organism>
<sequence>MSWGDEPRLPAPEPRVTTADGGLPLLRDVDDLALGAHPPDGPWRPRALHGRLRGVGGAAPA</sequence>
<evidence type="ECO:0000256" key="1">
    <source>
        <dbReference type="SAM" id="MobiDB-lite"/>
    </source>
</evidence>
<reference evidence="2" key="1">
    <citation type="submission" date="2020-02" db="EMBL/GenBank/DDBJ databases">
        <authorList>
            <person name="Meier V. D."/>
        </authorList>
    </citation>
    <scope>NUCLEOTIDE SEQUENCE</scope>
    <source>
        <strain evidence="2">AVDCRST_MAG54</strain>
    </source>
</reference>
<accession>A0A6J4HMH0</accession>
<feature type="region of interest" description="Disordered" evidence="1">
    <location>
        <begin position="1"/>
        <end position="23"/>
    </location>
</feature>
<dbReference type="AlphaFoldDB" id="A0A6J4HMH0"/>
<name>A0A6J4HMH0_9PSEU</name>
<dbReference type="EMBL" id="CADCTH010000127">
    <property type="protein sequence ID" value="CAA9228949.1"/>
    <property type="molecule type" value="Genomic_DNA"/>
</dbReference>
<gene>
    <name evidence="2" type="ORF">AVDCRST_MAG54-931</name>
</gene>
<proteinExistence type="predicted"/>
<protein>
    <submittedName>
        <fullName evidence="2">Uncharacterized protein</fullName>
    </submittedName>
</protein>
<evidence type="ECO:0000313" key="2">
    <source>
        <dbReference type="EMBL" id="CAA9228949.1"/>
    </source>
</evidence>